<proteinExistence type="predicted"/>
<dbReference type="RefSeq" id="WP_151138515.1">
    <property type="nucleotide sequence ID" value="NZ_VZUS01000001.1"/>
</dbReference>
<accession>A0A643K679</accession>
<evidence type="ECO:0000313" key="3">
    <source>
        <dbReference type="EMBL" id="KAB1188595.1"/>
    </source>
</evidence>
<feature type="compositionally biased region" description="Basic and acidic residues" evidence="1">
    <location>
        <begin position="133"/>
        <end position="148"/>
    </location>
</feature>
<name>A0A643K679_9EURY</name>
<dbReference type="EMBL" id="VZUS01000001">
    <property type="protein sequence ID" value="KAB1188595.1"/>
    <property type="molecule type" value="Genomic_DNA"/>
</dbReference>
<protein>
    <submittedName>
        <fullName evidence="3">Uncharacterized protein</fullName>
    </submittedName>
</protein>
<keyword evidence="2" id="KW-1133">Transmembrane helix</keyword>
<evidence type="ECO:0000256" key="1">
    <source>
        <dbReference type="SAM" id="MobiDB-lite"/>
    </source>
</evidence>
<keyword evidence="2" id="KW-0812">Transmembrane</keyword>
<evidence type="ECO:0000256" key="2">
    <source>
        <dbReference type="SAM" id="Phobius"/>
    </source>
</evidence>
<feature type="region of interest" description="Disordered" evidence="1">
    <location>
        <begin position="132"/>
        <end position="155"/>
    </location>
</feature>
<reference evidence="3" key="1">
    <citation type="submission" date="2019-09" db="EMBL/GenBank/DDBJ databases">
        <title>Genomic analysis of Haloferax sp. CBA1149.</title>
        <authorList>
            <person name="Roh S.W."/>
        </authorList>
    </citation>
    <scope>NUCLEOTIDE SEQUENCE</scope>
    <source>
        <strain evidence="3">CBA1149</strain>
    </source>
</reference>
<dbReference type="AlphaFoldDB" id="A0A643K679"/>
<organism evidence="3">
    <name type="scientific">Haloferax sp. CBA1149</name>
    <dbReference type="NCBI Taxonomy" id="2650753"/>
    <lineage>
        <taxon>Archaea</taxon>
        <taxon>Methanobacteriati</taxon>
        <taxon>Methanobacteriota</taxon>
        <taxon>Stenosarchaea group</taxon>
        <taxon>Halobacteria</taxon>
        <taxon>Halobacteriales</taxon>
        <taxon>Haloferacaceae</taxon>
        <taxon>Haloferax</taxon>
    </lineage>
</organism>
<gene>
    <name evidence="3" type="ORF">Hfx1149_11330</name>
</gene>
<comment type="caution">
    <text evidence="3">The sequence shown here is derived from an EMBL/GenBank/DDBJ whole genome shotgun (WGS) entry which is preliminary data.</text>
</comment>
<sequence length="229" mass="24967">MPDSGPTVDAPADAAAVARRYQRLERPLSGVVSLLAVGVVAAALFFFPLFVGLLIAVAIVALLRIPFFQSSGTAHLASSAATETVVDEFESETPPPLAFQWGIADSIHSETDGAVYELSYLFGLRSVTVETEVQSRESPESEPAKSEPADSEPATELTLAVTAGGQPWATYSFSIREGDAETHVDVEWESDRRFELRQLPQWFVTERYRDDVLSAQGYRVLERDASLSL</sequence>
<keyword evidence="2" id="KW-0472">Membrane</keyword>
<feature type="transmembrane region" description="Helical" evidence="2">
    <location>
        <begin position="30"/>
        <end position="63"/>
    </location>
</feature>